<dbReference type="InterPro" id="IPR030182">
    <property type="entry name" value="PUP_plant"/>
</dbReference>
<proteinExistence type="inferred from homology"/>
<protein>
    <submittedName>
        <fullName evidence="8">Purine permease</fullName>
    </submittedName>
</protein>
<keyword evidence="3" id="KW-0813">Transport</keyword>
<organism evidence="8 9">
    <name type="scientific">Quillaja saponaria</name>
    <name type="common">Soap bark tree</name>
    <dbReference type="NCBI Taxonomy" id="32244"/>
    <lineage>
        <taxon>Eukaryota</taxon>
        <taxon>Viridiplantae</taxon>
        <taxon>Streptophyta</taxon>
        <taxon>Embryophyta</taxon>
        <taxon>Tracheophyta</taxon>
        <taxon>Spermatophyta</taxon>
        <taxon>Magnoliopsida</taxon>
        <taxon>eudicotyledons</taxon>
        <taxon>Gunneridae</taxon>
        <taxon>Pentapetalae</taxon>
        <taxon>rosids</taxon>
        <taxon>fabids</taxon>
        <taxon>Fabales</taxon>
        <taxon>Quillajaceae</taxon>
        <taxon>Quillaja</taxon>
    </lineage>
</organism>
<evidence type="ECO:0000313" key="9">
    <source>
        <dbReference type="Proteomes" id="UP001163823"/>
    </source>
</evidence>
<feature type="transmembrane region" description="Helical" evidence="7">
    <location>
        <begin position="12"/>
        <end position="33"/>
    </location>
</feature>
<dbReference type="EMBL" id="JARAOO010000002">
    <property type="protein sequence ID" value="KAJ7979611.1"/>
    <property type="molecule type" value="Genomic_DNA"/>
</dbReference>
<dbReference type="Pfam" id="PF16913">
    <property type="entry name" value="PUNUT"/>
    <property type="match status" value="1"/>
</dbReference>
<evidence type="ECO:0000256" key="2">
    <source>
        <dbReference type="ARBA" id="ARBA00006213"/>
    </source>
</evidence>
<keyword evidence="6 7" id="KW-0472">Membrane</keyword>
<evidence type="ECO:0000313" key="8">
    <source>
        <dbReference type="EMBL" id="KAJ7979611.1"/>
    </source>
</evidence>
<dbReference type="KEGG" id="qsa:O6P43_002989"/>
<evidence type="ECO:0000256" key="7">
    <source>
        <dbReference type="SAM" id="Phobius"/>
    </source>
</evidence>
<dbReference type="InterPro" id="IPR037185">
    <property type="entry name" value="EmrE-like"/>
</dbReference>
<sequence>MPMAARASGSFLGWQLLDGLLTAILLFPTYFFCKTFLTPLNLKLIITYIVLGFLSAADNLMYVKHYESATLLASSSLVFSALLGYLLVKNKVNASMINAIFIITPAMSIIELDSGSDRNGNIGDKQYYHRIPMGHFGFCSSWAHFCFRASFFEVTGRKVLPCFSGATSHGFFVCFHIHNYSGHC</sequence>
<gene>
    <name evidence="8" type="ORF">O6P43_002989</name>
</gene>
<reference evidence="8" key="1">
    <citation type="journal article" date="2023" name="Science">
        <title>Elucidation of the pathway for biosynthesis of saponin adjuvants from the soapbark tree.</title>
        <authorList>
            <person name="Reed J."/>
            <person name="Orme A."/>
            <person name="El-Demerdash A."/>
            <person name="Owen C."/>
            <person name="Martin L.B.B."/>
            <person name="Misra R.C."/>
            <person name="Kikuchi S."/>
            <person name="Rejzek M."/>
            <person name="Martin A.C."/>
            <person name="Harkess A."/>
            <person name="Leebens-Mack J."/>
            <person name="Louveau T."/>
            <person name="Stephenson M.J."/>
            <person name="Osbourn A."/>
        </authorList>
    </citation>
    <scope>NUCLEOTIDE SEQUENCE</scope>
    <source>
        <strain evidence="8">S10</strain>
    </source>
</reference>
<dbReference type="GO" id="GO:0005345">
    <property type="term" value="F:purine nucleobase transmembrane transporter activity"/>
    <property type="evidence" value="ECO:0007669"/>
    <property type="project" value="UniProtKB-ARBA"/>
</dbReference>
<evidence type="ECO:0000256" key="1">
    <source>
        <dbReference type="ARBA" id="ARBA00004141"/>
    </source>
</evidence>
<feature type="transmembrane region" description="Helical" evidence="7">
    <location>
        <begin position="69"/>
        <end position="88"/>
    </location>
</feature>
<dbReference type="Proteomes" id="UP001163823">
    <property type="component" value="Chromosome 2"/>
</dbReference>
<keyword evidence="4 7" id="KW-0812">Transmembrane</keyword>
<name>A0AAD7VKV2_QUISA</name>
<feature type="transmembrane region" description="Helical" evidence="7">
    <location>
        <begin position="45"/>
        <end position="63"/>
    </location>
</feature>
<dbReference type="SUPFAM" id="SSF103481">
    <property type="entry name" value="Multidrug resistance efflux transporter EmrE"/>
    <property type="match status" value="1"/>
</dbReference>
<dbReference type="GO" id="GO:0016020">
    <property type="term" value="C:membrane"/>
    <property type="evidence" value="ECO:0007669"/>
    <property type="project" value="UniProtKB-SubCell"/>
</dbReference>
<dbReference type="PANTHER" id="PTHR31376:SF10">
    <property type="entry name" value="PURINE PERMEASE 5-RELATED"/>
    <property type="match status" value="1"/>
</dbReference>
<accession>A0AAD7VKV2</accession>
<comment type="similarity">
    <text evidence="2">Belongs to the purine permeases (TC 2.A.7.14) family.</text>
</comment>
<evidence type="ECO:0000256" key="3">
    <source>
        <dbReference type="ARBA" id="ARBA00022448"/>
    </source>
</evidence>
<comment type="caution">
    <text evidence="8">The sequence shown here is derived from an EMBL/GenBank/DDBJ whole genome shotgun (WGS) entry which is preliminary data.</text>
</comment>
<keyword evidence="9" id="KW-1185">Reference proteome</keyword>
<evidence type="ECO:0000256" key="6">
    <source>
        <dbReference type="ARBA" id="ARBA00023136"/>
    </source>
</evidence>
<dbReference type="AlphaFoldDB" id="A0AAD7VKV2"/>
<comment type="subcellular location">
    <subcellularLocation>
        <location evidence="1">Membrane</location>
        <topology evidence="1">Multi-pass membrane protein</topology>
    </subcellularLocation>
</comment>
<dbReference type="GO" id="GO:0015211">
    <property type="term" value="F:purine nucleoside transmembrane transporter activity"/>
    <property type="evidence" value="ECO:0007669"/>
    <property type="project" value="InterPro"/>
</dbReference>
<evidence type="ECO:0000256" key="5">
    <source>
        <dbReference type="ARBA" id="ARBA00022989"/>
    </source>
</evidence>
<keyword evidence="5 7" id="KW-1133">Transmembrane helix</keyword>
<dbReference type="PANTHER" id="PTHR31376">
    <property type="entry name" value="OS09G0467300 PROTEIN-RELATED"/>
    <property type="match status" value="1"/>
</dbReference>
<evidence type="ECO:0000256" key="4">
    <source>
        <dbReference type="ARBA" id="ARBA00022692"/>
    </source>
</evidence>